<accession>A0A2P2PJU7</accession>
<dbReference type="AlphaFoldDB" id="A0A2P2PJU7"/>
<sequence length="67" mass="7634">MPNSFYVCFIQCTHLYFLTSSFSIYNRIVYKPFGNSVLGNANCFLSPFPSIYSSVFPISFSSIMHLS</sequence>
<reference evidence="1" key="1">
    <citation type="submission" date="2018-02" db="EMBL/GenBank/DDBJ databases">
        <title>Rhizophora mucronata_Transcriptome.</title>
        <authorList>
            <person name="Meera S.P."/>
            <person name="Sreeshan A."/>
            <person name="Augustine A."/>
        </authorList>
    </citation>
    <scope>NUCLEOTIDE SEQUENCE</scope>
    <source>
        <tissue evidence="1">Leaf</tissue>
    </source>
</reference>
<proteinExistence type="predicted"/>
<dbReference type="EMBL" id="GGEC01074512">
    <property type="protein sequence ID" value="MBX54996.1"/>
    <property type="molecule type" value="Transcribed_RNA"/>
</dbReference>
<organism evidence="1">
    <name type="scientific">Rhizophora mucronata</name>
    <name type="common">Asiatic mangrove</name>
    <dbReference type="NCBI Taxonomy" id="61149"/>
    <lineage>
        <taxon>Eukaryota</taxon>
        <taxon>Viridiplantae</taxon>
        <taxon>Streptophyta</taxon>
        <taxon>Embryophyta</taxon>
        <taxon>Tracheophyta</taxon>
        <taxon>Spermatophyta</taxon>
        <taxon>Magnoliopsida</taxon>
        <taxon>eudicotyledons</taxon>
        <taxon>Gunneridae</taxon>
        <taxon>Pentapetalae</taxon>
        <taxon>rosids</taxon>
        <taxon>fabids</taxon>
        <taxon>Malpighiales</taxon>
        <taxon>Rhizophoraceae</taxon>
        <taxon>Rhizophora</taxon>
    </lineage>
</organism>
<protein>
    <submittedName>
        <fullName evidence="1">Uncharacterized protein</fullName>
    </submittedName>
</protein>
<evidence type="ECO:0000313" key="1">
    <source>
        <dbReference type="EMBL" id="MBX54996.1"/>
    </source>
</evidence>
<name>A0A2P2PJU7_RHIMU</name>